<dbReference type="Pfam" id="PF03237">
    <property type="entry name" value="Terminase_6N"/>
    <property type="match status" value="1"/>
</dbReference>
<keyword evidence="4" id="KW-1185">Reference proteome</keyword>
<dbReference type="AlphaFoldDB" id="A0A2T7BEC7"/>
<reference evidence="3 4" key="1">
    <citation type="submission" date="2018-04" db="EMBL/GenBank/DDBJ databases">
        <title>Chitinophaga fuyangensis sp. nov., isolated from soil in a chemical factory.</title>
        <authorList>
            <person name="Chen K."/>
        </authorList>
    </citation>
    <scope>NUCLEOTIDE SEQUENCE [LARGE SCALE GENOMIC DNA]</scope>
    <source>
        <strain evidence="3 4">LY-1</strain>
    </source>
</reference>
<dbReference type="Proteomes" id="UP000244450">
    <property type="component" value="Unassembled WGS sequence"/>
</dbReference>
<dbReference type="RefSeq" id="WP_108689240.1">
    <property type="nucleotide sequence ID" value="NZ_QCYK01000003.1"/>
</dbReference>
<dbReference type="EMBL" id="QCYK01000003">
    <property type="protein sequence ID" value="PUZ23437.1"/>
    <property type="molecule type" value="Genomic_DNA"/>
</dbReference>
<feature type="domain" description="Terminase large subunit gp17-like C-terminal" evidence="2">
    <location>
        <begin position="292"/>
        <end position="386"/>
    </location>
</feature>
<dbReference type="OrthoDB" id="6605127at2"/>
<organism evidence="3 4">
    <name type="scientific">Chitinophaga parva</name>
    <dbReference type="NCBI Taxonomy" id="2169414"/>
    <lineage>
        <taxon>Bacteria</taxon>
        <taxon>Pseudomonadati</taxon>
        <taxon>Bacteroidota</taxon>
        <taxon>Chitinophagia</taxon>
        <taxon>Chitinophagales</taxon>
        <taxon>Chitinophagaceae</taxon>
        <taxon>Chitinophaga</taxon>
    </lineage>
</organism>
<evidence type="ECO:0000313" key="3">
    <source>
        <dbReference type="EMBL" id="PUZ23437.1"/>
    </source>
</evidence>
<accession>A0A2T7BEC7</accession>
<dbReference type="InterPro" id="IPR035421">
    <property type="entry name" value="Terminase_6C"/>
</dbReference>
<evidence type="ECO:0000313" key="4">
    <source>
        <dbReference type="Proteomes" id="UP000244450"/>
    </source>
</evidence>
<dbReference type="Pfam" id="PF17289">
    <property type="entry name" value="Terminase_6C"/>
    <property type="match status" value="1"/>
</dbReference>
<comment type="caution">
    <text evidence="3">The sequence shown here is derived from an EMBL/GenBank/DDBJ whole genome shotgun (WGS) entry which is preliminary data.</text>
</comment>
<keyword evidence="1" id="KW-1188">Viral release from host cell</keyword>
<name>A0A2T7BEC7_9BACT</name>
<dbReference type="Gene3D" id="3.40.50.300">
    <property type="entry name" value="P-loop containing nucleotide triphosphate hydrolases"/>
    <property type="match status" value="1"/>
</dbReference>
<sequence length="401" mass="45367">MHETQKKQIQITLHEGQLNVFNNHSRFRIIQAGRRWGKSTLSCAIAISEMFQAHTVFFLTPTHDLNKTLFNEMLKWLPEQAVKAANKSELSIELINGGTAKWFSAESAGQMRGRKAHFLVIDEGSFISDLQDIYNSICLPLLIDYKGKVLAISTPNGHTFFDKLFLKGINKEPDYASFTFTSYENPLLDANEIETMRQNMPDRQFKIEILAQRIDSNDSNPFGEDNIVKNITPTLSTKPPVIFALDVAKVYDYSVLIGLDEDGTMCYFDRFRLNYELTVQRVKRIRSISEAKLIVDSTGVGNAVMEMIKKEVSNVEGFIFTGSSKPLIINKLILAIEQGKVKYTEQVANELYTYEMKIGINGNVTYNGAAGTHDDCVASLAMAYYHLIRVTHAANWKLYTI</sequence>
<gene>
    <name evidence="3" type="ORF">DCC81_23960</name>
</gene>
<dbReference type="Gene3D" id="3.30.420.240">
    <property type="match status" value="1"/>
</dbReference>
<proteinExistence type="predicted"/>
<evidence type="ECO:0000259" key="2">
    <source>
        <dbReference type="Pfam" id="PF17289"/>
    </source>
</evidence>
<evidence type="ECO:0000256" key="1">
    <source>
        <dbReference type="ARBA" id="ARBA00022612"/>
    </source>
</evidence>
<protein>
    <recommendedName>
        <fullName evidence="2">Terminase large subunit gp17-like C-terminal domain-containing protein</fullName>
    </recommendedName>
</protein>
<dbReference type="InterPro" id="IPR027417">
    <property type="entry name" value="P-loop_NTPase"/>
</dbReference>